<dbReference type="Gene3D" id="3.40.720.10">
    <property type="entry name" value="Alkaline Phosphatase, subunit A"/>
    <property type="match status" value="1"/>
</dbReference>
<organism evidence="9 10">
    <name type="scientific">[Ruminococcus] lactaris ATCC 29176</name>
    <dbReference type="NCBI Taxonomy" id="471875"/>
    <lineage>
        <taxon>Bacteria</taxon>
        <taxon>Bacillati</taxon>
        <taxon>Bacillota</taxon>
        <taxon>Clostridia</taxon>
        <taxon>Lachnospirales</taxon>
        <taxon>Lachnospiraceae</taxon>
        <taxon>Mediterraneibacter</taxon>
    </lineage>
</organism>
<dbReference type="EC" id="3.1.6.-" evidence="9"/>
<keyword evidence="3" id="KW-1003">Cell membrane</keyword>
<dbReference type="Pfam" id="PF08481">
    <property type="entry name" value="GBS_Bsp-like"/>
    <property type="match status" value="1"/>
</dbReference>
<feature type="transmembrane region" description="Helical" evidence="7">
    <location>
        <begin position="32"/>
        <end position="59"/>
    </location>
</feature>
<keyword evidence="10" id="KW-1185">Reference proteome</keyword>
<comment type="pathway">
    <text evidence="2">Cell wall biogenesis; lipoteichoic acid biosynthesis.</text>
</comment>
<dbReference type="PANTHER" id="PTHR47371">
    <property type="entry name" value="LIPOTEICHOIC ACID SYNTHASE"/>
    <property type="match status" value="1"/>
</dbReference>
<evidence type="ECO:0000256" key="5">
    <source>
        <dbReference type="ARBA" id="ARBA00022989"/>
    </source>
</evidence>
<dbReference type="Proteomes" id="UP000003254">
    <property type="component" value="Unassembled WGS sequence"/>
</dbReference>
<dbReference type="eggNOG" id="COG1368">
    <property type="taxonomic scope" value="Bacteria"/>
</dbReference>
<protein>
    <submittedName>
        <fullName evidence="9">Arylsulfatase</fullName>
        <ecNumber evidence="9">3.1.6.-</ecNumber>
    </submittedName>
</protein>
<dbReference type="InterPro" id="IPR017850">
    <property type="entry name" value="Alkaline_phosphatase_core_sf"/>
</dbReference>
<feature type="transmembrane region" description="Helical" evidence="7">
    <location>
        <begin position="123"/>
        <end position="140"/>
    </location>
</feature>
<dbReference type="InterPro" id="IPR000917">
    <property type="entry name" value="Sulfatase_N"/>
</dbReference>
<dbReference type="SUPFAM" id="SSF53649">
    <property type="entry name" value="Alkaline phosphatase-like"/>
    <property type="match status" value="1"/>
</dbReference>
<dbReference type="GO" id="GO:0005886">
    <property type="term" value="C:plasma membrane"/>
    <property type="evidence" value="ECO:0007669"/>
    <property type="project" value="UniProtKB-SubCell"/>
</dbReference>
<feature type="transmembrane region" description="Helical" evidence="7">
    <location>
        <begin position="89"/>
        <end position="111"/>
    </location>
</feature>
<gene>
    <name evidence="9" type="ORF">RUMLAC_01262</name>
</gene>
<comment type="caution">
    <text evidence="9">The sequence shown here is derived from an EMBL/GenBank/DDBJ whole genome shotgun (WGS) entry which is preliminary data.</text>
</comment>
<keyword evidence="5 7" id="KW-1133">Transmembrane helix</keyword>
<evidence type="ECO:0000256" key="3">
    <source>
        <dbReference type="ARBA" id="ARBA00022475"/>
    </source>
</evidence>
<dbReference type="AlphaFoldDB" id="B5CP71"/>
<dbReference type="CDD" id="cd16015">
    <property type="entry name" value="LTA_synthase"/>
    <property type="match status" value="1"/>
</dbReference>
<comment type="subcellular location">
    <subcellularLocation>
        <location evidence="1">Cell membrane</location>
        <topology evidence="1">Multi-pass membrane protein</topology>
    </subcellularLocation>
</comment>
<evidence type="ECO:0000256" key="6">
    <source>
        <dbReference type="ARBA" id="ARBA00023136"/>
    </source>
</evidence>
<keyword evidence="9" id="KW-0378">Hydrolase</keyword>
<keyword evidence="6 7" id="KW-0472">Membrane</keyword>
<proteinExistence type="predicted"/>
<reference evidence="9 10" key="2">
    <citation type="submission" date="2008-08" db="EMBL/GenBank/DDBJ databases">
        <authorList>
            <person name="Fulton L."/>
            <person name="Clifton S."/>
            <person name="Fulton B."/>
            <person name="Xu J."/>
            <person name="Minx P."/>
            <person name="Pepin K.H."/>
            <person name="Johnson M."/>
            <person name="Bhonagiri V."/>
            <person name="Nash W.E."/>
            <person name="Mardis E.R."/>
            <person name="Wilson R.K."/>
        </authorList>
    </citation>
    <scope>NUCLEOTIDE SEQUENCE [LARGE SCALE GENOMIC DNA]</scope>
    <source>
        <strain evidence="9 10">ATCC 29176</strain>
    </source>
</reference>
<evidence type="ECO:0000313" key="10">
    <source>
        <dbReference type="Proteomes" id="UP000003254"/>
    </source>
</evidence>
<reference evidence="9 10" key="1">
    <citation type="submission" date="2008-08" db="EMBL/GenBank/DDBJ databases">
        <title>Draft genome sequence of Ruminococcus lactaris ATCC 29176.</title>
        <authorList>
            <person name="Sudarsanam P."/>
            <person name="Ley R."/>
            <person name="Guruge J."/>
            <person name="Turnbaugh P.J."/>
            <person name="Mahowald M."/>
            <person name="Liep D."/>
            <person name="Gordon J."/>
        </authorList>
    </citation>
    <scope>NUCLEOTIDE SEQUENCE [LARGE SCALE GENOMIC DNA]</scope>
    <source>
        <strain evidence="9 10">ATCC 29176</strain>
    </source>
</reference>
<keyword evidence="4 7" id="KW-0812">Transmembrane</keyword>
<evidence type="ECO:0000256" key="2">
    <source>
        <dbReference type="ARBA" id="ARBA00004936"/>
    </source>
</evidence>
<evidence type="ECO:0000256" key="7">
    <source>
        <dbReference type="SAM" id="Phobius"/>
    </source>
</evidence>
<dbReference type="InterPro" id="IPR050448">
    <property type="entry name" value="OpgB/LTA_synthase_biosynth"/>
</dbReference>
<dbReference type="PANTHER" id="PTHR47371:SF3">
    <property type="entry name" value="PHOSPHOGLYCEROL TRANSFERASE I"/>
    <property type="match status" value="1"/>
</dbReference>
<dbReference type="Pfam" id="PF00884">
    <property type="entry name" value="Sulfatase"/>
    <property type="match status" value="1"/>
</dbReference>
<accession>B5CP71</accession>
<dbReference type="EMBL" id="ABOU02000032">
    <property type="protein sequence ID" value="EDY32977.1"/>
    <property type="molecule type" value="Genomic_DNA"/>
</dbReference>
<name>B5CP71_9FIRM</name>
<evidence type="ECO:0000256" key="1">
    <source>
        <dbReference type="ARBA" id="ARBA00004651"/>
    </source>
</evidence>
<dbReference type="HOGENOM" id="CLU_023986_2_0_9"/>
<evidence type="ECO:0000256" key="4">
    <source>
        <dbReference type="ARBA" id="ARBA00022692"/>
    </source>
</evidence>
<feature type="domain" description="Sulfatase N-terminal" evidence="8">
    <location>
        <begin position="178"/>
        <end position="471"/>
    </location>
</feature>
<evidence type="ECO:0000313" key="9">
    <source>
        <dbReference type="EMBL" id="EDY32977.1"/>
    </source>
</evidence>
<dbReference type="GO" id="GO:0016787">
    <property type="term" value="F:hydrolase activity"/>
    <property type="evidence" value="ECO:0007669"/>
    <property type="project" value="UniProtKB-KW"/>
</dbReference>
<sequence>MQNNSSKRREKRRKRKMGEKQPSKWKEILLKILYWVGEILTVFIAGLSVLLALSVRWMFATWTNLSMDELVYHLTAPLDGTNTDMIWDYVRVCAVPTILVIFFLILILIAWRKKEKVHLFRGIINLVALVGIIVMLGYTWTELGVGDYLKDQNTESKFIEDEYVDPTDVEVVFPEQKRNLIYIFLESMETTYSDVDDGGAFDENVIPELTEIAQTNEDFSGADPKLNGGYSLAGTTWTMGAMFAQTSGLPLNISISANDMDTQDSFFPGVTTLGDILSDAGYTQTLLIGSEAQFGGRKLYFQEHGNYEMEDYSYAIENGLIPSDYKVWWGYEDQKLFEFAKEKLLQLSQGDEPFNLTMLTVDTHFEDGYVCEQCPTEYDTQYSNVMACSSRQVGEFLKWIQQQDFYENTTIVISGDHPTMDSDYCAEIDQEGNYDRRVFTAYINAAAYAQDQQERTYSTFDNFPTTLAALGVQIDGDRLGLGTNLFSGTKTLLEEFGNSKVNAELKKKSEFIEKLSAMDKTNDALLIREGKMNGADADIDMTHVAEGYIPVAVTNVSDSIVNNLQGLVLTVWTEDGQADVTWYELNPDEEGNYAGVIDLSRFNYKPGTYYVNVRAVEQSKREYDINCMEINVP</sequence>
<dbReference type="InterPro" id="IPR013688">
    <property type="entry name" value="GBS_Bsp-like"/>
</dbReference>
<evidence type="ECO:0000259" key="8">
    <source>
        <dbReference type="Pfam" id="PF00884"/>
    </source>
</evidence>
<dbReference type="Gene3D" id="2.60.40.3760">
    <property type="match status" value="1"/>
</dbReference>